<gene>
    <name evidence="3" type="ORF">Dsi01nite_060630</name>
</gene>
<dbReference type="Pfam" id="PF12840">
    <property type="entry name" value="HTH_20"/>
    <property type="match status" value="1"/>
</dbReference>
<dbReference type="CDD" id="cd00090">
    <property type="entry name" value="HTH_ARSR"/>
    <property type="match status" value="1"/>
</dbReference>
<name>A0A919PPU3_9ACTN</name>
<dbReference type="InterPro" id="IPR011991">
    <property type="entry name" value="ArsR-like_HTH"/>
</dbReference>
<protein>
    <submittedName>
        <fullName evidence="3">Transcriptional regulator</fullName>
    </submittedName>
</protein>
<sequence>MGKRPNDAGGRPVTDPRAMRALAHPLRLELLDQLAVAGTLTAAQASVRVGETPANCSFHLRLLARYGFVEQAEGGRGRERPWRRVPGGIGTPATHDDETTADAARALTDVMVERHLDTVRRYRADVQPGLPPEWLDLSGHTNVITHLTLQEARELHDDMIAVLTRYHDRSTDPSRRPAGSRPVRFFGYLMPLPPDGAQDPA</sequence>
<keyword evidence="4" id="KW-1185">Reference proteome</keyword>
<dbReference type="InterPro" id="IPR036388">
    <property type="entry name" value="WH-like_DNA-bd_sf"/>
</dbReference>
<dbReference type="AlphaFoldDB" id="A0A919PPU3"/>
<evidence type="ECO:0000259" key="2">
    <source>
        <dbReference type="SMART" id="SM00418"/>
    </source>
</evidence>
<dbReference type="SUPFAM" id="SSF46785">
    <property type="entry name" value="Winged helix' DNA-binding domain"/>
    <property type="match status" value="1"/>
</dbReference>
<dbReference type="InterPro" id="IPR001845">
    <property type="entry name" value="HTH_ArsR_DNA-bd_dom"/>
</dbReference>
<organism evidence="3 4">
    <name type="scientific">Dactylosporangium siamense</name>
    <dbReference type="NCBI Taxonomy" id="685454"/>
    <lineage>
        <taxon>Bacteria</taxon>
        <taxon>Bacillati</taxon>
        <taxon>Actinomycetota</taxon>
        <taxon>Actinomycetes</taxon>
        <taxon>Micromonosporales</taxon>
        <taxon>Micromonosporaceae</taxon>
        <taxon>Dactylosporangium</taxon>
    </lineage>
</organism>
<evidence type="ECO:0000313" key="3">
    <source>
        <dbReference type="EMBL" id="GIG48022.1"/>
    </source>
</evidence>
<accession>A0A919PPU3</accession>
<comment type="caution">
    <text evidence="3">The sequence shown here is derived from an EMBL/GenBank/DDBJ whole genome shotgun (WGS) entry which is preliminary data.</text>
</comment>
<dbReference type="Proteomes" id="UP000660611">
    <property type="component" value="Unassembled WGS sequence"/>
</dbReference>
<proteinExistence type="predicted"/>
<dbReference type="InterPro" id="IPR036390">
    <property type="entry name" value="WH_DNA-bd_sf"/>
</dbReference>
<feature type="region of interest" description="Disordered" evidence="1">
    <location>
        <begin position="77"/>
        <end position="96"/>
    </location>
</feature>
<dbReference type="SMART" id="SM00418">
    <property type="entry name" value="HTH_ARSR"/>
    <property type="match status" value="1"/>
</dbReference>
<evidence type="ECO:0000313" key="4">
    <source>
        <dbReference type="Proteomes" id="UP000660611"/>
    </source>
</evidence>
<evidence type="ECO:0000256" key="1">
    <source>
        <dbReference type="SAM" id="MobiDB-lite"/>
    </source>
</evidence>
<feature type="domain" description="HTH arsR-type" evidence="2">
    <location>
        <begin position="17"/>
        <end position="112"/>
    </location>
</feature>
<reference evidence="3" key="1">
    <citation type="submission" date="2021-01" db="EMBL/GenBank/DDBJ databases">
        <title>Whole genome shotgun sequence of Dactylosporangium siamense NBRC 106093.</title>
        <authorList>
            <person name="Komaki H."/>
            <person name="Tamura T."/>
        </authorList>
    </citation>
    <scope>NUCLEOTIDE SEQUENCE</scope>
    <source>
        <strain evidence="3">NBRC 106093</strain>
    </source>
</reference>
<dbReference type="Gene3D" id="1.10.10.10">
    <property type="entry name" value="Winged helix-like DNA-binding domain superfamily/Winged helix DNA-binding domain"/>
    <property type="match status" value="1"/>
</dbReference>
<dbReference type="GO" id="GO:0003700">
    <property type="term" value="F:DNA-binding transcription factor activity"/>
    <property type="evidence" value="ECO:0007669"/>
    <property type="project" value="InterPro"/>
</dbReference>
<dbReference type="EMBL" id="BONQ01000093">
    <property type="protein sequence ID" value="GIG48022.1"/>
    <property type="molecule type" value="Genomic_DNA"/>
</dbReference>